<comment type="subcellular location">
    <subcellularLocation>
        <location evidence="1">Cell membrane</location>
        <topology evidence="1">Multi-pass membrane protein</topology>
    </subcellularLocation>
</comment>
<dbReference type="InterPro" id="IPR025857">
    <property type="entry name" value="MacB_PCD"/>
</dbReference>
<dbReference type="InterPro" id="IPR051125">
    <property type="entry name" value="ABC-4/HrtB_transporter"/>
</dbReference>
<keyword evidence="6 7" id="KW-0472">Membrane</keyword>
<dbReference type="InterPro" id="IPR005891">
    <property type="entry name" value="DevC"/>
</dbReference>
<accession>A0A450TYR1</accession>
<evidence type="ECO:0000256" key="6">
    <source>
        <dbReference type="ARBA" id="ARBA00023136"/>
    </source>
</evidence>
<dbReference type="PIRSF" id="PIRSF031773">
    <property type="entry name" value="DevC"/>
    <property type="match status" value="1"/>
</dbReference>
<evidence type="ECO:0000256" key="7">
    <source>
        <dbReference type="SAM" id="Phobius"/>
    </source>
</evidence>
<gene>
    <name evidence="10" type="ORF">BECKFW1821C_GA0114237_10683</name>
</gene>
<keyword evidence="4 7" id="KW-0812">Transmembrane</keyword>
<feature type="transmembrane region" description="Helical" evidence="7">
    <location>
        <begin position="39"/>
        <end position="59"/>
    </location>
</feature>
<reference evidence="10" key="1">
    <citation type="submission" date="2019-02" db="EMBL/GenBank/DDBJ databases">
        <authorList>
            <person name="Gruber-Vodicka R. H."/>
            <person name="Seah K. B. B."/>
        </authorList>
    </citation>
    <scope>NUCLEOTIDE SEQUENCE</scope>
    <source>
        <strain evidence="10">BECK_BZ131</strain>
    </source>
</reference>
<proteinExistence type="predicted"/>
<evidence type="ECO:0000256" key="3">
    <source>
        <dbReference type="ARBA" id="ARBA00022475"/>
    </source>
</evidence>
<evidence type="ECO:0000256" key="5">
    <source>
        <dbReference type="ARBA" id="ARBA00022989"/>
    </source>
</evidence>
<feature type="transmembrane region" description="Helical" evidence="7">
    <location>
        <begin position="275"/>
        <end position="298"/>
    </location>
</feature>
<dbReference type="PANTHER" id="PTHR43738:SF1">
    <property type="entry name" value="HEMIN TRANSPORT SYSTEM PERMEASE PROTEIN HRTB-RELATED"/>
    <property type="match status" value="1"/>
</dbReference>
<dbReference type="AlphaFoldDB" id="A0A450TYR1"/>
<evidence type="ECO:0000313" key="10">
    <source>
        <dbReference type="EMBL" id="VFJ75026.1"/>
    </source>
</evidence>
<dbReference type="Pfam" id="PF12704">
    <property type="entry name" value="MacB_PCD"/>
    <property type="match status" value="1"/>
</dbReference>
<dbReference type="Pfam" id="PF02687">
    <property type="entry name" value="FtsX"/>
    <property type="match status" value="1"/>
</dbReference>
<keyword evidence="5 7" id="KW-1133">Transmembrane helix</keyword>
<evidence type="ECO:0000256" key="1">
    <source>
        <dbReference type="ARBA" id="ARBA00004651"/>
    </source>
</evidence>
<protein>
    <submittedName>
        <fullName evidence="10">Putative ABC transport system permease protein</fullName>
    </submittedName>
</protein>
<dbReference type="GO" id="GO:0005886">
    <property type="term" value="C:plasma membrane"/>
    <property type="evidence" value="ECO:0007669"/>
    <property type="project" value="UniProtKB-SubCell"/>
</dbReference>
<evidence type="ECO:0000259" key="9">
    <source>
        <dbReference type="Pfam" id="PF12704"/>
    </source>
</evidence>
<dbReference type="InterPro" id="IPR003838">
    <property type="entry name" value="ABC3_permease_C"/>
</dbReference>
<feature type="domain" description="MacB-like periplasmic core" evidence="9">
    <location>
        <begin position="38"/>
        <end position="245"/>
    </location>
</feature>
<feature type="domain" description="ABC3 transporter permease C-terminal" evidence="8">
    <location>
        <begin position="280"/>
        <end position="392"/>
    </location>
</feature>
<evidence type="ECO:0000259" key="8">
    <source>
        <dbReference type="Pfam" id="PF02687"/>
    </source>
</evidence>
<sequence>MAREQPANVIAGAKSLWSDIHQCAQVAASNAFHLPWRTFAAVTGIGFSILLVFIQLGFLNTAQKAVTRLYGDCHFDLAIVSRDYQFLCEAGSFDRIHLSQAHALAGITATFGLNTDYATWTDPKTELKSSLMLIGLDPDRAFIIDPDIRAGFPVLRKGRRAIIDSLSHKDYGALAIGGDGLINGFTIDVTGHFQLGMFFFSDGSAIVDNSEFTRLTRRNRRRISIGLIRLAEGANPERVANALRRSLPEDVLVYTKKNLIAQEQDYFISARPVGILFRIGVFISYLVGMVILYQVLATDIANHIREFATLKAMGFGTRFIYGIGIMQAVLLVSMSFIPTLPTVYGVFEMVSMLSPMPVAMTPALILTVCGLALTMALISALLALVKTRRADPAELF</sequence>
<dbReference type="EMBL" id="CAADFE010000068">
    <property type="protein sequence ID" value="VFJ75026.1"/>
    <property type="molecule type" value="Genomic_DNA"/>
</dbReference>
<evidence type="ECO:0000256" key="4">
    <source>
        <dbReference type="ARBA" id="ARBA00022692"/>
    </source>
</evidence>
<feature type="transmembrane region" description="Helical" evidence="7">
    <location>
        <begin position="319"/>
        <end position="340"/>
    </location>
</feature>
<dbReference type="PANTHER" id="PTHR43738">
    <property type="entry name" value="ABC TRANSPORTER, MEMBRANE PROTEIN"/>
    <property type="match status" value="1"/>
</dbReference>
<keyword evidence="3" id="KW-1003">Cell membrane</keyword>
<evidence type="ECO:0000256" key="2">
    <source>
        <dbReference type="ARBA" id="ARBA00022448"/>
    </source>
</evidence>
<feature type="transmembrane region" description="Helical" evidence="7">
    <location>
        <begin position="360"/>
        <end position="385"/>
    </location>
</feature>
<organism evidence="10">
    <name type="scientific">Candidatus Kentrum sp. FW</name>
    <dbReference type="NCBI Taxonomy" id="2126338"/>
    <lineage>
        <taxon>Bacteria</taxon>
        <taxon>Pseudomonadati</taxon>
        <taxon>Pseudomonadota</taxon>
        <taxon>Gammaproteobacteria</taxon>
        <taxon>Candidatus Kentrum</taxon>
    </lineage>
</organism>
<keyword evidence="2" id="KW-0813">Transport</keyword>
<name>A0A450TYR1_9GAMM</name>